<dbReference type="AlphaFoldDB" id="A0A2U8WFF9"/>
<organism evidence="2 3">
    <name type="scientific">Methylobacterium terrae</name>
    <dbReference type="NCBI Taxonomy" id="2202827"/>
    <lineage>
        <taxon>Bacteria</taxon>
        <taxon>Pseudomonadati</taxon>
        <taxon>Pseudomonadota</taxon>
        <taxon>Alphaproteobacteria</taxon>
        <taxon>Hyphomicrobiales</taxon>
        <taxon>Methylobacteriaceae</taxon>
        <taxon>Methylobacterium</taxon>
    </lineage>
</organism>
<feature type="transmembrane region" description="Helical" evidence="1">
    <location>
        <begin position="134"/>
        <end position="152"/>
    </location>
</feature>
<feature type="transmembrane region" description="Helical" evidence="1">
    <location>
        <begin position="70"/>
        <end position="93"/>
    </location>
</feature>
<protein>
    <recommendedName>
        <fullName evidence="4">Metal-binding protein</fullName>
    </recommendedName>
</protein>
<keyword evidence="1" id="KW-0812">Transmembrane</keyword>
<keyword evidence="1" id="KW-0472">Membrane</keyword>
<feature type="transmembrane region" description="Helical" evidence="1">
    <location>
        <begin position="20"/>
        <end position="50"/>
    </location>
</feature>
<keyword evidence="1" id="KW-1133">Transmembrane helix</keyword>
<reference evidence="2 3" key="1">
    <citation type="submission" date="2018-05" db="EMBL/GenBank/DDBJ databases">
        <title>Complete Genome Sequence of Methylobacterium sp. 17Sr1-28.</title>
        <authorList>
            <person name="Srinivasan S."/>
        </authorList>
    </citation>
    <scope>NUCLEOTIDE SEQUENCE [LARGE SCALE GENOMIC DNA]</scope>
    <source>
        <strain evidence="2 3">17Sr1-28</strain>
    </source>
</reference>
<accession>A0A2U8WFF9</accession>
<evidence type="ECO:0000256" key="1">
    <source>
        <dbReference type="SAM" id="Phobius"/>
    </source>
</evidence>
<dbReference type="InterPro" id="IPR018688">
    <property type="entry name" value="PpoB2-like"/>
</dbReference>
<feature type="transmembrane region" description="Helical" evidence="1">
    <location>
        <begin position="105"/>
        <end position="128"/>
    </location>
</feature>
<proteinExistence type="predicted"/>
<sequence length="273" mass="28116">MGTFLMSPAARERMGVRVPVLAAGAVAWLGLAAIPIGWTLPAACAGGIAWRLPSADEVILALAVTPPAALAATWILMVAAMMGPTLVAPLCHLRARSLASGRGRAVALFLAGYAAAWSIAGIGLAALALVLLPAGPAAALAPVLLAALLWQASPAKQRCLNRCHARPPLAAFGAAARRDAWWFGLAHGAWCAGSCWALMLVMLVLPAGHLAAMAVLAAWILAERLAPATAPGWRWRPWRAGPALRVAAALAARHRPGSWAMPQPAVRAEAGTP</sequence>
<dbReference type="KEGG" id="mtea:DK419_00335"/>
<dbReference type="RefSeq" id="WP_109957340.1">
    <property type="nucleotide sequence ID" value="NZ_CP029553.1"/>
</dbReference>
<feature type="transmembrane region" description="Helical" evidence="1">
    <location>
        <begin position="207"/>
        <end position="226"/>
    </location>
</feature>
<name>A0A2U8WFF9_9HYPH</name>
<evidence type="ECO:0008006" key="4">
    <source>
        <dbReference type="Google" id="ProtNLM"/>
    </source>
</evidence>
<keyword evidence="3" id="KW-1185">Reference proteome</keyword>
<gene>
    <name evidence="2" type="ORF">DK419_00335</name>
</gene>
<dbReference type="Pfam" id="PF09948">
    <property type="entry name" value="PpoB2"/>
    <property type="match status" value="1"/>
</dbReference>
<dbReference type="EMBL" id="CP029553">
    <property type="protein sequence ID" value="AWN44964.1"/>
    <property type="molecule type" value="Genomic_DNA"/>
</dbReference>
<evidence type="ECO:0000313" key="3">
    <source>
        <dbReference type="Proteomes" id="UP000245444"/>
    </source>
</evidence>
<evidence type="ECO:0000313" key="2">
    <source>
        <dbReference type="EMBL" id="AWN44964.1"/>
    </source>
</evidence>
<dbReference type="Proteomes" id="UP000245444">
    <property type="component" value="Chromosome"/>
</dbReference>